<evidence type="ECO:0000256" key="5">
    <source>
        <dbReference type="ARBA" id="ARBA00022801"/>
    </source>
</evidence>
<dbReference type="GO" id="GO:0006508">
    <property type="term" value="P:proteolysis"/>
    <property type="evidence" value="ECO:0007669"/>
    <property type="project" value="UniProtKB-KW"/>
</dbReference>
<keyword evidence="3" id="KW-0645">Protease</keyword>
<keyword evidence="2" id="KW-0031">Aminopeptidase</keyword>
<comment type="similarity">
    <text evidence="1 6">Belongs to the peptidase M42 family.</text>
</comment>
<dbReference type="Gene3D" id="3.40.630.10">
    <property type="entry name" value="Zn peptidases"/>
    <property type="match status" value="1"/>
</dbReference>
<dbReference type="PIRSF" id="PIRSF001123">
    <property type="entry name" value="PepA_GA"/>
    <property type="match status" value="1"/>
</dbReference>
<dbReference type="InterPro" id="IPR008007">
    <property type="entry name" value="Peptidase_M42"/>
</dbReference>
<protein>
    <submittedName>
        <fullName evidence="9">M42 family peptidase</fullName>
    </submittedName>
</protein>
<keyword evidence="5" id="KW-0378">Hydrolase</keyword>
<dbReference type="GO" id="GO:0046872">
    <property type="term" value="F:metal ion binding"/>
    <property type="evidence" value="ECO:0007669"/>
    <property type="project" value="UniProtKB-UniRule"/>
</dbReference>
<evidence type="ECO:0000256" key="1">
    <source>
        <dbReference type="ARBA" id="ARBA00006272"/>
    </source>
</evidence>
<keyword evidence="4 8" id="KW-0479">Metal-binding</keyword>
<dbReference type="InterPro" id="IPR023367">
    <property type="entry name" value="Peptidase_M42_dom2"/>
</dbReference>
<feature type="binding site" evidence="8">
    <location>
        <position position="226"/>
    </location>
    <ligand>
        <name>Zn(2+)</name>
        <dbReference type="ChEBI" id="CHEBI:29105"/>
        <label>1</label>
    </ligand>
</feature>
<sequence length="350" mass="39176">MVDKTLLNEVINAPGVSGNEKAISQVLRNEFKKYSDEIIYDNLGSIYAVKKSKQKNAPHVLISGHMDEVGFIIKKFNENGTVKALSLGEINKNCLLGTAVLLPARDLHGTILGFDVEGNALDSKGDVLIDFGFSNLNELEESDIKLGDRVSFLPVLNKNENSSKIFASNWNGRYAPLMEIEFLKEIQNESFDFDLFVGCTVQEQVGLRGVQTATNLVKPDLGIVLDTDQAFDYQEKVDDRIGCLGKGLLVNFYDKTVLPNRLLISELKKLCRNKRIPFQFYYSMEGSDAAWINKLRTGCPTLFINVPIRNMNTPNSVLDLNDFSSAKEALLDFVGELNTDKIQSFKEENR</sequence>
<dbReference type="Pfam" id="PF05343">
    <property type="entry name" value="Peptidase_M42"/>
    <property type="match status" value="1"/>
</dbReference>
<evidence type="ECO:0000256" key="7">
    <source>
        <dbReference type="PIRSR" id="PIRSR001123-1"/>
    </source>
</evidence>
<gene>
    <name evidence="9" type="ORF">EGT49_00545</name>
</gene>
<feature type="binding site" evidence="8">
    <location>
        <position position="65"/>
    </location>
    <ligand>
        <name>Zn(2+)</name>
        <dbReference type="ChEBI" id="CHEBI:29105"/>
        <label>1</label>
    </ligand>
</feature>
<dbReference type="PANTHER" id="PTHR32481">
    <property type="entry name" value="AMINOPEPTIDASE"/>
    <property type="match status" value="1"/>
</dbReference>
<reference evidence="9 10" key="1">
    <citation type="submission" date="2018-10" db="EMBL/GenBank/DDBJ databases">
        <title>Lactobacillus sp. R7 and Lactobacillus sp. R19 isolated from fermented mustard green product of Taiwan.</title>
        <authorList>
            <person name="Lin S.-T."/>
        </authorList>
    </citation>
    <scope>NUCLEOTIDE SEQUENCE [LARGE SCALE GENOMIC DNA]</scope>
    <source>
        <strain evidence="9 10">BCRC 81127</strain>
    </source>
</reference>
<dbReference type="AlphaFoldDB" id="A0A4Z0JSF8"/>
<evidence type="ECO:0000313" key="10">
    <source>
        <dbReference type="Proteomes" id="UP000298021"/>
    </source>
</evidence>
<dbReference type="PANTHER" id="PTHR32481:SF0">
    <property type="entry name" value="AMINOPEPTIDASE YPDE-RELATED"/>
    <property type="match status" value="1"/>
</dbReference>
<name>A0A4Z0JSF8_9LACO</name>
<proteinExistence type="inferred from homology"/>
<comment type="caution">
    <text evidence="9">The sequence shown here is derived from an EMBL/GenBank/DDBJ whole genome shotgun (WGS) entry which is preliminary data.</text>
</comment>
<feature type="active site" description="Proton acceptor" evidence="7">
    <location>
        <position position="203"/>
    </location>
</feature>
<dbReference type="OrthoDB" id="9772053at2"/>
<comment type="cofactor">
    <cofactor evidence="8">
        <name>a divalent metal cation</name>
        <dbReference type="ChEBI" id="CHEBI:60240"/>
    </cofactor>
    <text evidence="8">Binds 2 divalent metal cations per subunit.</text>
</comment>
<dbReference type="Proteomes" id="UP000298021">
    <property type="component" value="Unassembled WGS sequence"/>
</dbReference>
<dbReference type="SUPFAM" id="SSF53187">
    <property type="entry name" value="Zn-dependent exopeptidases"/>
    <property type="match status" value="1"/>
</dbReference>
<evidence type="ECO:0000256" key="4">
    <source>
        <dbReference type="ARBA" id="ARBA00022723"/>
    </source>
</evidence>
<dbReference type="GO" id="GO:0004177">
    <property type="term" value="F:aminopeptidase activity"/>
    <property type="evidence" value="ECO:0007669"/>
    <property type="project" value="UniProtKB-UniRule"/>
</dbReference>
<evidence type="ECO:0000256" key="2">
    <source>
        <dbReference type="ARBA" id="ARBA00022438"/>
    </source>
</evidence>
<dbReference type="SUPFAM" id="SSF101821">
    <property type="entry name" value="Aminopeptidase/glucanase lid domain"/>
    <property type="match status" value="1"/>
</dbReference>
<evidence type="ECO:0000313" key="9">
    <source>
        <dbReference type="EMBL" id="TGD25452.1"/>
    </source>
</evidence>
<dbReference type="EMBL" id="RKLY01000001">
    <property type="protein sequence ID" value="TGD25452.1"/>
    <property type="molecule type" value="Genomic_DNA"/>
</dbReference>
<keyword evidence="10" id="KW-1185">Reference proteome</keyword>
<dbReference type="RefSeq" id="WP_135371010.1">
    <property type="nucleotide sequence ID" value="NZ_RKLY01000001.1"/>
</dbReference>
<accession>A0A4Z0JSF8</accession>
<evidence type="ECO:0000256" key="3">
    <source>
        <dbReference type="ARBA" id="ARBA00022670"/>
    </source>
</evidence>
<organism evidence="9 10">
    <name type="scientific">Companilactobacillus suantsaicola</name>
    <dbReference type="NCBI Taxonomy" id="2487723"/>
    <lineage>
        <taxon>Bacteria</taxon>
        <taxon>Bacillati</taxon>
        <taxon>Bacillota</taxon>
        <taxon>Bacilli</taxon>
        <taxon>Lactobacillales</taxon>
        <taxon>Lactobacillaceae</taxon>
        <taxon>Companilactobacillus</taxon>
    </lineage>
</organism>
<evidence type="ECO:0000256" key="6">
    <source>
        <dbReference type="PIRNR" id="PIRNR001123"/>
    </source>
</evidence>
<evidence type="ECO:0000256" key="8">
    <source>
        <dbReference type="PIRSR" id="PIRSR001123-2"/>
    </source>
</evidence>
<dbReference type="Gene3D" id="2.40.30.40">
    <property type="entry name" value="Peptidase M42, domain 2"/>
    <property type="match status" value="1"/>
</dbReference>
<dbReference type="InterPro" id="IPR051464">
    <property type="entry name" value="Peptidase_M42_aminopept"/>
</dbReference>